<dbReference type="InterPro" id="IPR040701">
    <property type="entry name" value="Bact_RF_family2"/>
</dbReference>
<protein>
    <submittedName>
        <fullName evidence="2">Uncharacterized protein</fullName>
    </submittedName>
</protein>
<gene>
    <name evidence="2" type="ORF">J4032_17590</name>
</gene>
<evidence type="ECO:0000313" key="3">
    <source>
        <dbReference type="Proteomes" id="UP000828924"/>
    </source>
</evidence>
<feature type="region of interest" description="Disordered" evidence="1">
    <location>
        <begin position="358"/>
        <end position="380"/>
    </location>
</feature>
<dbReference type="RefSeq" id="WP_242331792.1">
    <property type="nucleotide sequence ID" value="NZ_CP071872.1"/>
</dbReference>
<dbReference type="Pfam" id="PF18844">
    <property type="entry name" value="baeRF_family2"/>
    <property type="match status" value="1"/>
</dbReference>
<evidence type="ECO:0000256" key="1">
    <source>
        <dbReference type="SAM" id="MobiDB-lite"/>
    </source>
</evidence>
<evidence type="ECO:0000313" key="2">
    <source>
        <dbReference type="EMBL" id="UNM13073.1"/>
    </source>
</evidence>
<name>A0ABY3WTG3_9ACTN</name>
<keyword evidence="3" id="KW-1185">Reference proteome</keyword>
<feature type="compositionally biased region" description="Gly residues" evidence="1">
    <location>
        <begin position="361"/>
        <end position="374"/>
    </location>
</feature>
<sequence>MRLAHLTPLYERPGPWASVCVGVPRAADGGEAAAAAPGERELATREICAELGRQGIDATTGRAVHEALTEWPGPAGAAGRAIYAAHGEVVLDPPLTAAPRTPEIHWATLPRVAPLLDLAVQEPVCLVAYIDRTGADLELRGPLGSHPAGEAEGKDWPLYRTAAADWSERHFPMHVENSWDENTWDENASEVAAALALCQEETRADLIVLVCGDRERRAVTQHLPQPLRPLTVAVEHSGPARGPGARLPDEEVERARHDHLRRIEKTELDRYRAAGAPTAEGLPTLVAAAREHRIAELLVRPEGPDPCREVWVGPEPDQIAVDRGDTRYLGESDPEPGRADDALLRSAAVSGAEVLRVHPGAGTGDRGVPAGGLGALLRHP</sequence>
<proteinExistence type="predicted"/>
<dbReference type="Proteomes" id="UP000828924">
    <property type="component" value="Chromosome"/>
</dbReference>
<dbReference type="EMBL" id="CP071872">
    <property type="protein sequence ID" value="UNM13073.1"/>
    <property type="molecule type" value="Genomic_DNA"/>
</dbReference>
<organism evidence="2 3">
    <name type="scientific">Streptomyces formicae</name>
    <dbReference type="NCBI Taxonomy" id="1616117"/>
    <lineage>
        <taxon>Bacteria</taxon>
        <taxon>Bacillati</taxon>
        <taxon>Actinomycetota</taxon>
        <taxon>Actinomycetes</taxon>
        <taxon>Kitasatosporales</taxon>
        <taxon>Streptomycetaceae</taxon>
        <taxon>Streptomyces</taxon>
    </lineage>
</organism>
<reference evidence="2 3" key="1">
    <citation type="submission" date="2021-03" db="EMBL/GenBank/DDBJ databases">
        <title>Complete genome of Streptomyces formicae strain 1H-GS9 (DSM 100524).</title>
        <authorList>
            <person name="Atanasov K.E."/>
            <person name="Altabella T."/>
            <person name="Ferrer A."/>
        </authorList>
    </citation>
    <scope>NUCLEOTIDE SEQUENCE [LARGE SCALE GENOMIC DNA]</scope>
    <source>
        <strain evidence="2 3">1H-GS9</strain>
    </source>
</reference>
<accession>A0ABY3WTG3</accession>